<dbReference type="Gene3D" id="3.10.50.40">
    <property type="match status" value="1"/>
</dbReference>
<protein>
    <recommendedName>
        <fullName evidence="4">Peptidyl-prolyl cis-trans isomerase</fullName>
        <ecNumber evidence="4">5.2.1.8</ecNumber>
    </recommendedName>
</protein>
<comment type="similarity">
    <text evidence="4">Belongs to the FKBP-type PPIase family.</text>
</comment>
<reference evidence="6 7" key="1">
    <citation type="submission" date="2024-06" db="EMBL/GenBank/DDBJ databases">
        <title>Chitinophaga defluvii sp. nov., isolated from municipal sewage.</title>
        <authorList>
            <person name="Zhang L."/>
        </authorList>
    </citation>
    <scope>NUCLEOTIDE SEQUENCE [LARGE SCALE GENOMIC DNA]</scope>
    <source>
        <strain evidence="6 7">H8</strain>
    </source>
</reference>
<comment type="caution">
    <text evidence="6">The sequence shown here is derived from an EMBL/GenBank/DDBJ whole genome shotgun (WGS) entry which is preliminary data.</text>
</comment>
<keyword evidence="2 3" id="KW-0697">Rotamase</keyword>
<name>A0ABV2SZI5_9BACT</name>
<dbReference type="Proteomes" id="UP001549749">
    <property type="component" value="Unassembled WGS sequence"/>
</dbReference>
<gene>
    <name evidence="6" type="ORF">ABR189_02365</name>
</gene>
<dbReference type="EMBL" id="JBEXAC010000001">
    <property type="protein sequence ID" value="MET6996189.1"/>
    <property type="molecule type" value="Genomic_DNA"/>
</dbReference>
<comment type="catalytic activity">
    <reaction evidence="1 3 4">
        <text>[protein]-peptidylproline (omega=180) = [protein]-peptidylproline (omega=0)</text>
        <dbReference type="Rhea" id="RHEA:16237"/>
        <dbReference type="Rhea" id="RHEA-COMP:10747"/>
        <dbReference type="Rhea" id="RHEA-COMP:10748"/>
        <dbReference type="ChEBI" id="CHEBI:83833"/>
        <dbReference type="ChEBI" id="CHEBI:83834"/>
        <dbReference type="EC" id="5.2.1.8"/>
    </reaction>
</comment>
<dbReference type="GO" id="GO:0003755">
    <property type="term" value="F:peptidyl-prolyl cis-trans isomerase activity"/>
    <property type="evidence" value="ECO:0007669"/>
    <property type="project" value="UniProtKB-EC"/>
</dbReference>
<dbReference type="InterPro" id="IPR046357">
    <property type="entry name" value="PPIase_dom_sf"/>
</dbReference>
<evidence type="ECO:0000256" key="4">
    <source>
        <dbReference type="RuleBase" id="RU003915"/>
    </source>
</evidence>
<dbReference type="RefSeq" id="WP_354658837.1">
    <property type="nucleotide sequence ID" value="NZ_JBEXAC010000001.1"/>
</dbReference>
<organism evidence="6 7">
    <name type="scientific">Chitinophaga defluvii</name>
    <dbReference type="NCBI Taxonomy" id="3163343"/>
    <lineage>
        <taxon>Bacteria</taxon>
        <taxon>Pseudomonadati</taxon>
        <taxon>Bacteroidota</taxon>
        <taxon>Chitinophagia</taxon>
        <taxon>Chitinophagales</taxon>
        <taxon>Chitinophagaceae</taxon>
        <taxon>Chitinophaga</taxon>
    </lineage>
</organism>
<evidence type="ECO:0000256" key="1">
    <source>
        <dbReference type="ARBA" id="ARBA00000971"/>
    </source>
</evidence>
<dbReference type="PROSITE" id="PS50059">
    <property type="entry name" value="FKBP_PPIASE"/>
    <property type="match status" value="1"/>
</dbReference>
<dbReference type="InterPro" id="IPR001179">
    <property type="entry name" value="PPIase_FKBP_dom"/>
</dbReference>
<dbReference type="SUPFAM" id="SSF54534">
    <property type="entry name" value="FKBP-like"/>
    <property type="match status" value="1"/>
</dbReference>
<evidence type="ECO:0000256" key="3">
    <source>
        <dbReference type="PROSITE-ProRule" id="PRU00277"/>
    </source>
</evidence>
<keyword evidence="7" id="KW-1185">Reference proteome</keyword>
<accession>A0ABV2SZI5</accession>
<feature type="domain" description="PPIase FKBP-type" evidence="5">
    <location>
        <begin position="82"/>
        <end position="168"/>
    </location>
</feature>
<dbReference type="EC" id="5.2.1.8" evidence="4"/>
<evidence type="ECO:0000313" key="6">
    <source>
        <dbReference type="EMBL" id="MET6996189.1"/>
    </source>
</evidence>
<dbReference type="Pfam" id="PF00254">
    <property type="entry name" value="FKBP_C"/>
    <property type="match status" value="1"/>
</dbReference>
<evidence type="ECO:0000256" key="2">
    <source>
        <dbReference type="ARBA" id="ARBA00023110"/>
    </source>
</evidence>
<evidence type="ECO:0000313" key="7">
    <source>
        <dbReference type="Proteomes" id="UP001549749"/>
    </source>
</evidence>
<sequence>MKLFIHTGYYVVLLVLVLLTGCAKNDLSLAEMDALRTGNSGNDDARINEYLVKHNIEAVRDPSGLYYKILYFGDSLSVMQPTSIPTLAYTNKLLNDKVVASSFGGIDFDGRQLKDHILGWQIGLRKISKGGSILLFIPSALAFGPQSIGNLIPANSILISEVELIDFK</sequence>
<evidence type="ECO:0000259" key="5">
    <source>
        <dbReference type="PROSITE" id="PS50059"/>
    </source>
</evidence>
<keyword evidence="3 4" id="KW-0413">Isomerase</keyword>
<dbReference type="PROSITE" id="PS51257">
    <property type="entry name" value="PROKAR_LIPOPROTEIN"/>
    <property type="match status" value="1"/>
</dbReference>
<proteinExistence type="inferred from homology"/>